<dbReference type="GO" id="GO:0046872">
    <property type="term" value="F:metal ion binding"/>
    <property type="evidence" value="ECO:0007669"/>
    <property type="project" value="UniProtKB-KW"/>
</dbReference>
<reference evidence="4 5" key="1">
    <citation type="submission" date="2013-11" db="EMBL/GenBank/DDBJ databases">
        <title>The Genome Sequence of Phytophthora parasitica P1569.</title>
        <authorList>
            <consortium name="The Broad Institute Genomics Platform"/>
            <person name="Russ C."/>
            <person name="Tyler B."/>
            <person name="Panabieres F."/>
            <person name="Shan W."/>
            <person name="Tripathy S."/>
            <person name="Grunwald N."/>
            <person name="Machado M."/>
            <person name="Johnson C.S."/>
            <person name="Arredondo F."/>
            <person name="Hong C."/>
            <person name="Coffey M."/>
            <person name="Young S.K."/>
            <person name="Zeng Q."/>
            <person name="Gargeya S."/>
            <person name="Fitzgerald M."/>
            <person name="Abouelleil A."/>
            <person name="Alvarado L."/>
            <person name="Chapman S.B."/>
            <person name="Gainer-Dewar J."/>
            <person name="Goldberg J."/>
            <person name="Griggs A."/>
            <person name="Gujja S."/>
            <person name="Hansen M."/>
            <person name="Howarth C."/>
            <person name="Imamovic A."/>
            <person name="Ireland A."/>
            <person name="Larimer J."/>
            <person name="McCowan C."/>
            <person name="Murphy C."/>
            <person name="Pearson M."/>
            <person name="Poon T.W."/>
            <person name="Priest M."/>
            <person name="Roberts A."/>
            <person name="Saif S."/>
            <person name="Shea T."/>
            <person name="Sykes S."/>
            <person name="Wortman J."/>
            <person name="Nusbaum C."/>
            <person name="Birren B."/>
        </authorList>
    </citation>
    <scope>NUCLEOTIDE SEQUENCE [LARGE SCALE GENOMIC DNA]</scope>
    <source>
        <strain evidence="4 5">P1569</strain>
    </source>
</reference>
<evidence type="ECO:0000256" key="2">
    <source>
        <dbReference type="ARBA" id="ARBA00022723"/>
    </source>
</evidence>
<dbReference type="AlphaFoldDB" id="V9EXR9"/>
<protein>
    <recommendedName>
        <fullName evidence="3">DDE Tnp4 domain-containing protein</fullName>
    </recommendedName>
</protein>
<sequence>MVYEDEDDDEWLDESTSIMFAMAAEGERIRKSRQRGRSSLTRADLPRNPRHGTSWECIYAAGNDAAFIITTGFDVASFHSLLRPFTEVWDRVPIPRSDVDIEGVSRPSRRSLSPTGALALVLHFLNSTMAELSLQEIFGLTPSVCSRYVNFGLRILLETLKITPEGRIEWPKIPAKFAYYAELIAARHPSLHGAFCSIDGVKIPVAESLDEDTQNSQYNGWTCSHYCSSVFVFAPDGAILCALLNAPGSWHDAAVAQDLYGKLLNKTPEGDFAIADSAFPRSRRGLSSRIKTPLKKRSRQPRILREQGLLDELEVLLEINRELVSARQAAEWGMRSLQGSFARLKLPLPADDGEYRAIIKTVYEKTWQDGGRTLYEEFESMVFREIQSSDRIKRYYDALNDAVEE</sequence>
<dbReference type="Proteomes" id="UP000018721">
    <property type="component" value="Unassembled WGS sequence"/>
</dbReference>
<organism evidence="4 5">
    <name type="scientific">Phytophthora nicotianae P1569</name>
    <dbReference type="NCBI Taxonomy" id="1317065"/>
    <lineage>
        <taxon>Eukaryota</taxon>
        <taxon>Sar</taxon>
        <taxon>Stramenopiles</taxon>
        <taxon>Oomycota</taxon>
        <taxon>Peronosporomycetes</taxon>
        <taxon>Peronosporales</taxon>
        <taxon>Peronosporaceae</taxon>
        <taxon>Phytophthora</taxon>
    </lineage>
</organism>
<dbReference type="HOGENOM" id="CLU_048932_1_2_1"/>
<dbReference type="Pfam" id="PF13359">
    <property type="entry name" value="DDE_Tnp_4"/>
    <property type="match status" value="1"/>
</dbReference>
<name>V9EXR9_PHYNI</name>
<dbReference type="PANTHER" id="PTHR48471:SF1">
    <property type="entry name" value="DDE TNP4 DOMAIN-CONTAINING PROTEIN"/>
    <property type="match status" value="1"/>
</dbReference>
<evidence type="ECO:0000256" key="1">
    <source>
        <dbReference type="ARBA" id="ARBA00001968"/>
    </source>
</evidence>
<evidence type="ECO:0000313" key="4">
    <source>
        <dbReference type="EMBL" id="ETI43671.1"/>
    </source>
</evidence>
<dbReference type="EMBL" id="ANIZ01001959">
    <property type="protein sequence ID" value="ETI43671.1"/>
    <property type="molecule type" value="Genomic_DNA"/>
</dbReference>
<keyword evidence="2" id="KW-0479">Metal-binding</keyword>
<comment type="caution">
    <text evidence="4">The sequence shown here is derived from an EMBL/GenBank/DDBJ whole genome shotgun (WGS) entry which is preliminary data.</text>
</comment>
<gene>
    <name evidence="4" type="ORF">F443_11455</name>
</gene>
<evidence type="ECO:0000313" key="5">
    <source>
        <dbReference type="Proteomes" id="UP000018721"/>
    </source>
</evidence>
<comment type="cofactor">
    <cofactor evidence="1">
        <name>a divalent metal cation</name>
        <dbReference type="ChEBI" id="CHEBI:60240"/>
    </cofactor>
</comment>
<accession>V9EXR9</accession>
<feature type="domain" description="DDE Tnp4" evidence="3">
    <location>
        <begin position="198"/>
        <end position="359"/>
    </location>
</feature>
<proteinExistence type="predicted"/>
<dbReference type="eggNOG" id="ENOG502QQR9">
    <property type="taxonomic scope" value="Eukaryota"/>
</dbReference>
<dbReference type="InterPro" id="IPR027806">
    <property type="entry name" value="HARBI1_dom"/>
</dbReference>
<keyword evidence="5" id="KW-1185">Reference proteome</keyword>
<evidence type="ECO:0000259" key="3">
    <source>
        <dbReference type="Pfam" id="PF13359"/>
    </source>
</evidence>
<dbReference type="PANTHER" id="PTHR48471">
    <property type="entry name" value="DDE TNP4 DOMAIN-CONTAINING PROTEIN"/>
    <property type="match status" value="1"/>
</dbReference>